<dbReference type="AlphaFoldDB" id="A0A0N4WHW3"/>
<dbReference type="STRING" id="6290.A0A0N4WHW3"/>
<keyword evidence="3" id="KW-1185">Reference proteome</keyword>
<reference evidence="4" key="1">
    <citation type="submission" date="2017-02" db="UniProtKB">
        <authorList>
            <consortium name="WormBaseParasite"/>
        </authorList>
    </citation>
    <scope>IDENTIFICATION</scope>
</reference>
<organism evidence="4">
    <name type="scientific">Haemonchus placei</name>
    <name type="common">Barber's pole worm</name>
    <dbReference type="NCBI Taxonomy" id="6290"/>
    <lineage>
        <taxon>Eukaryota</taxon>
        <taxon>Metazoa</taxon>
        <taxon>Ecdysozoa</taxon>
        <taxon>Nematoda</taxon>
        <taxon>Chromadorea</taxon>
        <taxon>Rhabditida</taxon>
        <taxon>Rhabditina</taxon>
        <taxon>Rhabditomorpha</taxon>
        <taxon>Strongyloidea</taxon>
        <taxon>Trichostrongylidae</taxon>
        <taxon>Haemonchus</taxon>
    </lineage>
</organism>
<accession>A0A0N4WHW3</accession>
<dbReference type="WBParaSite" id="HPLM_0001050401-mRNA-1">
    <property type="protein sequence ID" value="HPLM_0001050401-mRNA-1"/>
    <property type="gene ID" value="HPLM_0001050401"/>
</dbReference>
<dbReference type="EMBL" id="UZAF01017315">
    <property type="protein sequence ID" value="VDO40358.1"/>
    <property type="molecule type" value="Genomic_DNA"/>
</dbReference>
<feature type="region of interest" description="Disordered" evidence="1">
    <location>
        <begin position="1"/>
        <end position="88"/>
    </location>
</feature>
<gene>
    <name evidence="2" type="ORF">HPLM_LOCUS10496</name>
</gene>
<feature type="compositionally biased region" description="Low complexity" evidence="1">
    <location>
        <begin position="1"/>
        <end position="14"/>
    </location>
</feature>
<feature type="region of interest" description="Disordered" evidence="1">
    <location>
        <begin position="179"/>
        <end position="202"/>
    </location>
</feature>
<dbReference type="OrthoDB" id="330499at2759"/>
<sequence>MPSRFSSFSSNFHSTGLRRSSDERKFDENPANFRDTRNDEINSLLERYGARKPSVTKSPPQSSFEQRRQQQLVTDSGLSKTRRENERAGVGSMVVGGSNLFGSGVCSTSSRVPDRKNVSSAAKDTQEINHNEFMNRLLVAHNRVDDLLRSRGLSAEDESKYLRAWTEIPIVRARYCRRARTPSTSSSDSGLSTDNGSERSSSIANKKEDIICEHQFVRPETCLSCSKTFHSHQPRSKAYFSCREHRDKSTTAVLPLDEGPVFKATSKVLAAVPLRDKPVEFACVFFAHETSSSSNFSKSREEYQEVKKSLHSSIKAEKQMRVQPSSVGLQPATTQKRTCKFQKDQSPVSQAEEQGKVAATKPVTIMTILQQQRAVLANLERKPCSILPCSADISIQHCSFYKGSMRAVGKPERNVRMNLRLTERAPNKCLTKISLPTTPRSLYAYLRVPQKPPSVNRKKNVHMVKRGFKVGKLDLSSILGSPKKTKQQKKVNRLVIPEFLLNSDAMEDPKNDRNQMKEMGAHKGNSVEPKEAFLPKRSSIRLA</sequence>
<dbReference type="OMA" id="RAWTEIP"/>
<feature type="compositionally biased region" description="Basic and acidic residues" evidence="1">
    <location>
        <begin position="19"/>
        <end position="40"/>
    </location>
</feature>
<proteinExistence type="predicted"/>
<evidence type="ECO:0000313" key="3">
    <source>
        <dbReference type="Proteomes" id="UP000268014"/>
    </source>
</evidence>
<evidence type="ECO:0000256" key="1">
    <source>
        <dbReference type="SAM" id="MobiDB-lite"/>
    </source>
</evidence>
<name>A0A0N4WHW3_HAEPC</name>
<protein>
    <submittedName>
        <fullName evidence="4">ANK_REP_REGION domain-containing protein</fullName>
    </submittedName>
</protein>
<evidence type="ECO:0000313" key="2">
    <source>
        <dbReference type="EMBL" id="VDO40358.1"/>
    </source>
</evidence>
<feature type="compositionally biased region" description="Basic and acidic residues" evidence="1">
    <location>
        <begin position="507"/>
        <end position="521"/>
    </location>
</feature>
<dbReference type="Proteomes" id="UP000268014">
    <property type="component" value="Unassembled WGS sequence"/>
</dbReference>
<feature type="region of interest" description="Disordered" evidence="1">
    <location>
        <begin position="505"/>
        <end position="543"/>
    </location>
</feature>
<feature type="compositionally biased region" description="Polar residues" evidence="1">
    <location>
        <begin position="55"/>
        <end position="79"/>
    </location>
</feature>
<evidence type="ECO:0000313" key="4">
    <source>
        <dbReference type="WBParaSite" id="HPLM_0001050401-mRNA-1"/>
    </source>
</evidence>
<reference evidence="2 3" key="2">
    <citation type="submission" date="2018-11" db="EMBL/GenBank/DDBJ databases">
        <authorList>
            <consortium name="Pathogen Informatics"/>
        </authorList>
    </citation>
    <scope>NUCLEOTIDE SEQUENCE [LARGE SCALE GENOMIC DNA]</scope>
    <source>
        <strain evidence="2 3">MHpl1</strain>
    </source>
</reference>
<feature type="compositionally biased region" description="Low complexity" evidence="1">
    <location>
        <begin position="183"/>
        <end position="195"/>
    </location>
</feature>